<dbReference type="GO" id="GO:0006260">
    <property type="term" value="P:DNA replication"/>
    <property type="evidence" value="ECO:0007669"/>
    <property type="project" value="InterPro"/>
</dbReference>
<keyword evidence="1" id="KW-0808">Transferase</keyword>
<dbReference type="GO" id="GO:0032298">
    <property type="term" value="P:positive regulation of DNA-templated DNA replication initiation"/>
    <property type="evidence" value="ECO:0007669"/>
    <property type="project" value="TreeGrafter"/>
</dbReference>
<proteinExistence type="predicted"/>
<dbReference type="Gene3D" id="3.40.50.10110">
    <property type="entry name" value="DNA polymerase III subunit chi"/>
    <property type="match status" value="1"/>
</dbReference>
<dbReference type="EC" id="2.7.7.7" evidence="1"/>
<accession>A0A3B0YMV9</accession>
<dbReference type="SUPFAM" id="SSF102400">
    <property type="entry name" value="DNA polymerase III chi subunit"/>
    <property type="match status" value="1"/>
</dbReference>
<organism evidence="1">
    <name type="scientific">hydrothermal vent metagenome</name>
    <dbReference type="NCBI Taxonomy" id="652676"/>
    <lineage>
        <taxon>unclassified sequences</taxon>
        <taxon>metagenomes</taxon>
        <taxon>ecological metagenomes</taxon>
    </lineage>
</organism>
<dbReference type="GO" id="GO:0003677">
    <property type="term" value="F:DNA binding"/>
    <property type="evidence" value="ECO:0007669"/>
    <property type="project" value="InterPro"/>
</dbReference>
<sequence length="143" mass="16690">MTEVDFYILNGEDARQRMQFACRLTDKAYRLGHKVYIHTESAQQSQELDKLLWTFQQNSFIPHALYEADNKTPSPVQLGHTAEPDASHQVLINLAADVPLFFSRFERVAELVNSDNNVRQQGRNRYSFYKQRGYPLRSHEIKS</sequence>
<dbReference type="InterPro" id="IPR036768">
    <property type="entry name" value="PolIII_chi_sf"/>
</dbReference>
<gene>
    <name evidence="1" type="ORF">MNBD_GAMMA13-638</name>
</gene>
<dbReference type="AlphaFoldDB" id="A0A3B0YMV9"/>
<dbReference type="PANTHER" id="PTHR38767">
    <property type="entry name" value="DNA POLYMERASE III SUBUNIT CHI"/>
    <property type="match status" value="1"/>
</dbReference>
<reference evidence="1" key="1">
    <citation type="submission" date="2018-06" db="EMBL/GenBank/DDBJ databases">
        <authorList>
            <person name="Zhirakovskaya E."/>
        </authorList>
    </citation>
    <scope>NUCLEOTIDE SEQUENCE</scope>
</reference>
<name>A0A3B0YMV9_9ZZZZ</name>
<dbReference type="GO" id="GO:0003887">
    <property type="term" value="F:DNA-directed DNA polymerase activity"/>
    <property type="evidence" value="ECO:0007669"/>
    <property type="project" value="UniProtKB-EC"/>
</dbReference>
<dbReference type="EMBL" id="UOFK01000102">
    <property type="protein sequence ID" value="VAW76927.1"/>
    <property type="molecule type" value="Genomic_DNA"/>
</dbReference>
<dbReference type="InterPro" id="IPR007459">
    <property type="entry name" value="DNA_pol3_chi"/>
</dbReference>
<evidence type="ECO:0000313" key="1">
    <source>
        <dbReference type="EMBL" id="VAW76927.1"/>
    </source>
</evidence>
<dbReference type="Pfam" id="PF04364">
    <property type="entry name" value="DNA_pol3_chi"/>
    <property type="match status" value="1"/>
</dbReference>
<dbReference type="PANTHER" id="PTHR38767:SF1">
    <property type="entry name" value="DNA POLYMERASE III SUBUNIT CHI"/>
    <property type="match status" value="1"/>
</dbReference>
<protein>
    <submittedName>
        <fullName evidence="1">DNA polymerase III chi subunit</fullName>
        <ecNumber evidence="1">2.7.7.7</ecNumber>
    </submittedName>
</protein>
<keyword evidence="1" id="KW-0548">Nucleotidyltransferase</keyword>